<gene>
    <name evidence="2" type="ORF">SADO_14694</name>
</gene>
<dbReference type="Proteomes" id="UP001460888">
    <property type="component" value="Unassembled WGS sequence"/>
</dbReference>
<dbReference type="Pfam" id="PF01814">
    <property type="entry name" value="Hemerythrin"/>
    <property type="match status" value="1"/>
</dbReference>
<dbReference type="CDD" id="cd12108">
    <property type="entry name" value="Hr-like"/>
    <property type="match status" value="1"/>
</dbReference>
<dbReference type="RefSeq" id="WP_353112775.1">
    <property type="nucleotide sequence ID" value="NZ_APND01000005.1"/>
</dbReference>
<keyword evidence="3" id="KW-1185">Reference proteome</keyword>
<dbReference type="InterPro" id="IPR012312">
    <property type="entry name" value="Hemerythrin-like"/>
</dbReference>
<dbReference type="Gene3D" id="1.20.120.520">
    <property type="entry name" value="nmb1532 protein domain like"/>
    <property type="match status" value="1"/>
</dbReference>
<dbReference type="PANTHER" id="PTHR35585:SF1">
    <property type="entry name" value="HHE DOMAIN PROTEIN (AFU_ORTHOLOGUE AFUA_4G00730)"/>
    <property type="match status" value="1"/>
</dbReference>
<sequence>MKTIFEALRESHDKQRRLFESLVDTHGDTSKREGLFAALKAELEHHANAEERHFYVPLMKYDNTQEKARHSVAEHHEIDELVETLEQTDFSSPSWLANAKKLQHLVVHHLDEEEQEVFQVAGKALSDAQKTDLAGSYDAMMAEQEGG</sequence>
<protein>
    <submittedName>
        <fullName evidence="2">Hemerythrin HHE cation binding protein</fullName>
    </submittedName>
</protein>
<organism evidence="2 3">
    <name type="scientific">Salinisphaera dokdonensis CL-ES53</name>
    <dbReference type="NCBI Taxonomy" id="1304272"/>
    <lineage>
        <taxon>Bacteria</taxon>
        <taxon>Pseudomonadati</taxon>
        <taxon>Pseudomonadota</taxon>
        <taxon>Gammaproteobacteria</taxon>
        <taxon>Salinisphaerales</taxon>
        <taxon>Salinisphaeraceae</taxon>
        <taxon>Salinisphaera</taxon>
    </lineage>
</organism>
<evidence type="ECO:0000259" key="1">
    <source>
        <dbReference type="Pfam" id="PF01814"/>
    </source>
</evidence>
<comment type="caution">
    <text evidence="2">The sequence shown here is derived from an EMBL/GenBank/DDBJ whole genome shotgun (WGS) entry which is preliminary data.</text>
</comment>
<evidence type="ECO:0000313" key="2">
    <source>
        <dbReference type="EMBL" id="MES1930507.1"/>
    </source>
</evidence>
<accession>A0ABV2B4N1</accession>
<reference evidence="2 3" key="1">
    <citation type="submission" date="2013-03" db="EMBL/GenBank/DDBJ databases">
        <title>Salinisphaera dokdonensis CL-ES53 Genome Sequencing.</title>
        <authorList>
            <person name="Li C."/>
            <person name="Lai Q."/>
            <person name="Shao Z."/>
        </authorList>
    </citation>
    <scope>NUCLEOTIDE SEQUENCE [LARGE SCALE GENOMIC DNA]</scope>
    <source>
        <strain evidence="2 3">CL-ES53</strain>
    </source>
</reference>
<name>A0ABV2B4N1_9GAMM</name>
<feature type="domain" description="Hemerythrin-like" evidence="1">
    <location>
        <begin position="3"/>
        <end position="120"/>
    </location>
</feature>
<proteinExistence type="predicted"/>
<dbReference type="PANTHER" id="PTHR35585">
    <property type="entry name" value="HHE DOMAIN PROTEIN (AFU_ORTHOLOGUE AFUA_4G00730)"/>
    <property type="match status" value="1"/>
</dbReference>
<evidence type="ECO:0000313" key="3">
    <source>
        <dbReference type="Proteomes" id="UP001460888"/>
    </source>
</evidence>
<dbReference type="EMBL" id="APND01000005">
    <property type="protein sequence ID" value="MES1930507.1"/>
    <property type="molecule type" value="Genomic_DNA"/>
</dbReference>